<dbReference type="EC" id="2.7.7.7" evidence="1"/>
<name>A0ABV5BUQ8_9BACL</name>
<evidence type="ECO:0000259" key="10">
    <source>
        <dbReference type="Pfam" id="PF17657"/>
    </source>
</evidence>
<dbReference type="Pfam" id="PF07733">
    <property type="entry name" value="DNA_pol3_alpha"/>
    <property type="match status" value="1"/>
</dbReference>
<dbReference type="InterPro" id="IPR011708">
    <property type="entry name" value="DNA_pol3_alpha_NTPase_dom"/>
</dbReference>
<dbReference type="Gene3D" id="1.10.10.1600">
    <property type="entry name" value="Bacterial DNA polymerase III alpha subunit, thumb domain"/>
    <property type="match status" value="1"/>
</dbReference>
<dbReference type="InterPro" id="IPR004805">
    <property type="entry name" value="DnaE2/DnaE/PolC"/>
</dbReference>
<dbReference type="Pfam" id="PF17657">
    <property type="entry name" value="DNA_pol3_finger"/>
    <property type="match status" value="1"/>
</dbReference>
<dbReference type="InterPro" id="IPR041931">
    <property type="entry name" value="DNA_pol3_alpha_thumb_dom"/>
</dbReference>
<dbReference type="Gene3D" id="3.20.20.140">
    <property type="entry name" value="Metal-dependent hydrolases"/>
    <property type="match status" value="1"/>
</dbReference>
<sequence length="1047" mass="121478">MNNYTVFHCHSDLSNATSSMAVDSTTKFTQYLDLAQQLEMKSFCFSEHGSVMNWVNKKKEVETRGMKYIHANEIYVTEYIDKEQGLVRDNMHYMLIGKNLEGVKELNKLTSISNNREDGHYYYNPRLSLDEVMETSDNIIMTSACLASPVWRAIQKKNKAMLDKLLDFFVKNKHRMFLEIQYHEHPEQIEFNRWLYEFSKSTGIPLIAGTDTHALNQDHAAARKILMKAKKASYGDEDLFDLTFKPYSELVEMFNKQSAIPKDAYMEAIYNTNVMADMVEVFEIDKSNKYPKLYDNPEQVFKDKINEGIIVRRINTYEKEKKNKYYNRVREEFDTYEKLGAIDYMLLQKKIIDWCHDNGIYQGFGRGSVNGSEIAYILKITEMDSIKHNLNFFRFLNPERISLADIDIDFAPTQRQRVIDYVASIPGIYFSEIITFNTVALKGAIREVGRALDMDLDLVDSIAKSVFKDDKKKDVISSEYRDRHPELFKYVDLIKGVIVSIGSHPSGFVVSPIPLDESVGLCYTKESKYAVSQVNMKELDSCNFVKLDILGLDNIEIINETCKLAGIERLVPDNMDVNNDDVWNSMKDSGLGIFQWESDSAHHYYKELFSNETIRKIREVNPDISLMELFSIGNGAIRPSGESYRNDLAAGKFKEHGHNLLNESLKNTMGYLISQEQIMMFLVNFCGYSMAESDTVRRGLSKKEGTKEHIPKIKNRFVSFMKEQYDVPEQKSESIIEPFLQVVLDAQDYGFSDNHSNPYSHIGYGNGYLRHFYPLEFLTVMLNINTNDMDKTGKIFEYAKTRDIEIRPIKFRKSRSLYQISKEDNAIYKGIKSIKYLNEQVADELYELQDNTYETFCDLLVDILEKTTCDARQLQILIKLDFFKEFGGNKELLTIYEEFVGGKDAYKKTLKQETKEKRLAIKKEREVSIRNDLEEKVLPIGETISFQKEMLGYADVKYPNATDWFVVVDIDKKYTPRLTVYELTSGQEKSIKVDKKKFYRGGEDTIEKGDMLKITESQFKPRKKLVDGKWIDLPDKEEWLVSCTIKK</sequence>
<dbReference type="SUPFAM" id="SSF89550">
    <property type="entry name" value="PHP domain-like"/>
    <property type="match status" value="1"/>
</dbReference>
<dbReference type="NCBIfam" id="TIGR00594">
    <property type="entry name" value="polc"/>
    <property type="match status" value="1"/>
</dbReference>
<dbReference type="Gene3D" id="1.10.150.870">
    <property type="match status" value="1"/>
</dbReference>
<evidence type="ECO:0000256" key="6">
    <source>
        <dbReference type="ARBA" id="ARBA00049244"/>
    </source>
</evidence>
<evidence type="ECO:0000259" key="9">
    <source>
        <dbReference type="Pfam" id="PF14579"/>
    </source>
</evidence>
<dbReference type="InterPro" id="IPR040982">
    <property type="entry name" value="DNA_pol3_finger"/>
</dbReference>
<organism evidence="11 12">
    <name type="scientific">Paenibacillus medicaginis</name>
    <dbReference type="NCBI Taxonomy" id="1470560"/>
    <lineage>
        <taxon>Bacteria</taxon>
        <taxon>Bacillati</taxon>
        <taxon>Bacillota</taxon>
        <taxon>Bacilli</taxon>
        <taxon>Bacillales</taxon>
        <taxon>Paenibacillaceae</taxon>
        <taxon>Paenibacillus</taxon>
    </lineage>
</organism>
<keyword evidence="5" id="KW-0239">DNA-directed DNA polymerase</keyword>
<dbReference type="Pfam" id="PF14579">
    <property type="entry name" value="HHH_6"/>
    <property type="match status" value="1"/>
</dbReference>
<dbReference type="PANTHER" id="PTHR32294:SF0">
    <property type="entry name" value="DNA POLYMERASE III SUBUNIT ALPHA"/>
    <property type="match status" value="1"/>
</dbReference>
<dbReference type="GO" id="GO:0003887">
    <property type="term" value="F:DNA-directed DNA polymerase activity"/>
    <property type="evidence" value="ECO:0007669"/>
    <property type="project" value="UniProtKB-EC"/>
</dbReference>
<evidence type="ECO:0000256" key="3">
    <source>
        <dbReference type="ARBA" id="ARBA00022695"/>
    </source>
</evidence>
<dbReference type="EMBL" id="JBHIRY010000001">
    <property type="protein sequence ID" value="MFB5758896.1"/>
    <property type="molecule type" value="Genomic_DNA"/>
</dbReference>
<accession>A0ABV5BUQ8</accession>
<evidence type="ECO:0000256" key="1">
    <source>
        <dbReference type="ARBA" id="ARBA00012417"/>
    </source>
</evidence>
<protein>
    <recommendedName>
        <fullName evidence="1">DNA-directed DNA polymerase</fullName>
        <ecNumber evidence="1">2.7.7.7</ecNumber>
    </recommendedName>
</protein>
<keyword evidence="12" id="KW-1185">Reference proteome</keyword>
<dbReference type="InterPro" id="IPR029460">
    <property type="entry name" value="DNAPol_HHH"/>
</dbReference>
<comment type="catalytic activity">
    <reaction evidence="6">
        <text>DNA(n) + a 2'-deoxyribonucleoside 5'-triphosphate = DNA(n+1) + diphosphate</text>
        <dbReference type="Rhea" id="RHEA:22508"/>
        <dbReference type="Rhea" id="RHEA-COMP:17339"/>
        <dbReference type="Rhea" id="RHEA-COMP:17340"/>
        <dbReference type="ChEBI" id="CHEBI:33019"/>
        <dbReference type="ChEBI" id="CHEBI:61560"/>
        <dbReference type="ChEBI" id="CHEBI:173112"/>
        <dbReference type="EC" id="2.7.7.7"/>
    </reaction>
</comment>
<feature type="domain" description="PHP" evidence="7">
    <location>
        <begin position="8"/>
        <end position="183"/>
    </location>
</feature>
<dbReference type="Proteomes" id="UP001580430">
    <property type="component" value="Unassembled WGS sequence"/>
</dbReference>
<keyword evidence="2 11" id="KW-0808">Transferase</keyword>
<dbReference type="Pfam" id="PF02811">
    <property type="entry name" value="PHP"/>
    <property type="match status" value="1"/>
</dbReference>
<dbReference type="PANTHER" id="PTHR32294">
    <property type="entry name" value="DNA POLYMERASE III SUBUNIT ALPHA"/>
    <property type="match status" value="1"/>
</dbReference>
<keyword evidence="4" id="KW-0235">DNA replication</keyword>
<evidence type="ECO:0000256" key="4">
    <source>
        <dbReference type="ARBA" id="ARBA00022705"/>
    </source>
</evidence>
<feature type="domain" description="DNA polymerase III alpha subunit finger" evidence="10">
    <location>
        <begin position="556"/>
        <end position="724"/>
    </location>
</feature>
<keyword evidence="3 11" id="KW-0548">Nucleotidyltransferase</keyword>
<evidence type="ECO:0000313" key="11">
    <source>
        <dbReference type="EMBL" id="MFB5758896.1"/>
    </source>
</evidence>
<comment type="caution">
    <text evidence="11">The sequence shown here is derived from an EMBL/GenBank/DDBJ whole genome shotgun (WGS) entry which is preliminary data.</text>
</comment>
<dbReference type="InterPro" id="IPR004013">
    <property type="entry name" value="PHP_dom"/>
</dbReference>
<proteinExistence type="predicted"/>
<evidence type="ECO:0000256" key="2">
    <source>
        <dbReference type="ARBA" id="ARBA00022679"/>
    </source>
</evidence>
<gene>
    <name evidence="11" type="primary">dnaE</name>
    <name evidence="11" type="ORF">ACE5LO_00675</name>
</gene>
<dbReference type="RefSeq" id="WP_375518150.1">
    <property type="nucleotide sequence ID" value="NZ_JBHIRY010000001.1"/>
</dbReference>
<evidence type="ECO:0000256" key="5">
    <source>
        <dbReference type="ARBA" id="ARBA00022932"/>
    </source>
</evidence>
<evidence type="ECO:0000313" key="12">
    <source>
        <dbReference type="Proteomes" id="UP001580430"/>
    </source>
</evidence>
<dbReference type="InterPro" id="IPR016195">
    <property type="entry name" value="Pol/histidinol_Pase-like"/>
</dbReference>
<feature type="domain" description="Bacterial DNA polymerase III alpha subunit NTPase" evidence="8">
    <location>
        <begin position="316"/>
        <end position="551"/>
    </location>
</feature>
<evidence type="ECO:0000259" key="7">
    <source>
        <dbReference type="Pfam" id="PF02811"/>
    </source>
</evidence>
<feature type="domain" description="DNA polymerase helix-hairpin-helix motif" evidence="9">
    <location>
        <begin position="804"/>
        <end position="891"/>
    </location>
</feature>
<reference evidence="11 12" key="1">
    <citation type="submission" date="2024-09" db="EMBL/GenBank/DDBJ databases">
        <title>Paenibacillus zeirhizospherea sp. nov., isolated from surface of the maize (Zea mays) roots in a horticulture field, Hungary.</title>
        <authorList>
            <person name="Marton D."/>
            <person name="Farkas M."/>
            <person name="Bedics A."/>
            <person name="Toth E."/>
            <person name="Tancsics A."/>
            <person name="Boka K."/>
            <person name="Marati G."/>
            <person name="Kriszt B."/>
            <person name="Cserhati M."/>
        </authorList>
    </citation>
    <scope>NUCLEOTIDE SEQUENCE [LARGE SCALE GENOMIC DNA]</scope>
    <source>
        <strain evidence="11 12">JCM 18446</strain>
    </source>
</reference>
<evidence type="ECO:0000259" key="8">
    <source>
        <dbReference type="Pfam" id="PF07733"/>
    </source>
</evidence>